<gene>
    <name evidence="2" type="ORF">SCY_0581</name>
</gene>
<reference evidence="2 3" key="1">
    <citation type="journal article" date="2007" name="Proc. Natl. Acad. Sci. U.S.A.">
        <title>Genome sequencing and comparative analysis of Saccharomyces cerevisiae strain YJM789.</title>
        <authorList>
            <person name="Wei W."/>
            <person name="McCusker J.H."/>
            <person name="Hyman R.W."/>
            <person name="Jones T."/>
            <person name="Ning Y."/>
            <person name="Cao Z."/>
            <person name="Gu Z."/>
            <person name="Bruno D."/>
            <person name="Miranda M."/>
            <person name="Nguyen M."/>
            <person name="Wilhelmy J."/>
            <person name="Komp C."/>
            <person name="Tamse R."/>
            <person name="Wang X."/>
            <person name="Jia P."/>
            <person name="Luedi P."/>
            <person name="Oefner P.J."/>
            <person name="David L."/>
            <person name="Dietrich F.S."/>
            <person name="Li Y."/>
            <person name="Davis R.W."/>
            <person name="Steinmetz L.M."/>
        </authorList>
    </citation>
    <scope>NUCLEOTIDE SEQUENCE [LARGE SCALE GENOMIC DNA]</scope>
    <source>
        <strain evidence="2 3">YJM789</strain>
    </source>
</reference>
<dbReference type="OrthoDB" id="4040223at2759"/>
<feature type="transmembrane region" description="Helical" evidence="1">
    <location>
        <begin position="55"/>
        <end position="75"/>
    </location>
</feature>
<dbReference type="AlphaFoldDB" id="A6ZTI8"/>
<evidence type="ECO:0000313" key="3">
    <source>
        <dbReference type="Proteomes" id="UP000007060"/>
    </source>
</evidence>
<dbReference type="Pfam" id="PF00674">
    <property type="entry name" value="DUP"/>
    <property type="match status" value="1"/>
</dbReference>
<protein>
    <submittedName>
        <fullName evidence="2">Conserved protein</fullName>
    </submittedName>
</protein>
<evidence type="ECO:0000313" key="2">
    <source>
        <dbReference type="EMBL" id="EDN62127.1"/>
    </source>
</evidence>
<dbReference type="HOGENOM" id="CLU_081384_0_1_1"/>
<evidence type="ECO:0000256" key="1">
    <source>
        <dbReference type="SAM" id="Phobius"/>
    </source>
</evidence>
<proteinExistence type="predicted"/>
<sequence>MQPHLDNNSNNDDVKLDTLGEQNVLSSAENITLPEDTFKSYMTYLLYEMAHYKPMIFSFLALSVSILIVVIFHNVKACDVVFGFSIFVTSILFLSTLIPFNVYISDEGFRIKLLLEVITHRPAVKGKEWRAITDNMNQYLLDNGLWSTRYYFYSSERCYKFFRFLVKEKPPGVNVNSSVKDATSTQIDAPANEASNEVIKCFSFSSDPIFEAYFVKAVEVEKQAQQEYWRKQYPDADIP</sequence>
<dbReference type="InterPro" id="IPR001142">
    <property type="entry name" value="DUP/COS"/>
</dbReference>
<accession>A6ZTI8</accession>
<keyword evidence="1" id="KW-1133">Transmembrane helix</keyword>
<dbReference type="EMBL" id="AAFW02000089">
    <property type="protein sequence ID" value="EDN62127.1"/>
    <property type="molecule type" value="Genomic_DNA"/>
</dbReference>
<keyword evidence="1" id="KW-0472">Membrane</keyword>
<comment type="caution">
    <text evidence="2">The sequence shown here is derived from an EMBL/GenBank/DDBJ whole genome shotgun (WGS) entry which is preliminary data.</text>
</comment>
<keyword evidence="1" id="KW-0812">Transmembrane</keyword>
<name>A6ZTI8_YEAS7</name>
<organism evidence="2 3">
    <name type="scientific">Saccharomyces cerevisiae (strain YJM789)</name>
    <name type="common">Baker's yeast</name>
    <dbReference type="NCBI Taxonomy" id="307796"/>
    <lineage>
        <taxon>Eukaryota</taxon>
        <taxon>Fungi</taxon>
        <taxon>Dikarya</taxon>
        <taxon>Ascomycota</taxon>
        <taxon>Saccharomycotina</taxon>
        <taxon>Saccharomycetes</taxon>
        <taxon>Saccharomycetales</taxon>
        <taxon>Saccharomycetaceae</taxon>
        <taxon>Saccharomyces</taxon>
    </lineage>
</organism>
<dbReference type="Proteomes" id="UP000007060">
    <property type="component" value="Unassembled WGS sequence"/>
</dbReference>
<feature type="transmembrane region" description="Helical" evidence="1">
    <location>
        <begin position="81"/>
        <end position="104"/>
    </location>
</feature>